<keyword evidence="2" id="KW-0472">Membrane</keyword>
<evidence type="ECO:0000313" key="4">
    <source>
        <dbReference type="Proteomes" id="UP000033441"/>
    </source>
</evidence>
<dbReference type="AlphaFoldDB" id="A0A0F3N8P2"/>
<name>A0A0F3N8P2_ANAPH</name>
<gene>
    <name evidence="3" type="ORF">APHMUC_0404</name>
</gene>
<sequence>MANNNDKGQTGQVVKTQKSNVTLEEDAQKKAGVKTGGSAPQQSAVPAAEVVAQNSTVPVAGSGSQECAVSAEQSSDSTNNTRRKAYIVIPSIVLVLSILCVSAAIYLYLQHAIVLEPRVLYYIIAGGVLALGCGVLSLWKLIAECKKGKDSPAISAVASSATSTVNTVESAASVESAREAEIDCRITKLTENIQKQSLDIARTQEITSILERRLIAVLSEYKIAEKGDTLADTLKKLGVDENVTSGVRREIDDDEEEDLSLPPAAPADPAAPAGNIEVEDVVGGGRDKSTRAA</sequence>
<feature type="compositionally biased region" description="Polar residues" evidence="1">
    <location>
        <begin position="1"/>
        <end position="22"/>
    </location>
</feature>
<dbReference type="EMBL" id="LANV01000001">
    <property type="protein sequence ID" value="KJV64081.1"/>
    <property type="molecule type" value="Genomic_DNA"/>
</dbReference>
<dbReference type="Proteomes" id="UP000033441">
    <property type="component" value="Unassembled WGS sequence"/>
</dbReference>
<organism evidence="3 4">
    <name type="scientific">Anaplasma phagocytophilum str. ApMUC09</name>
    <dbReference type="NCBI Taxonomy" id="1359152"/>
    <lineage>
        <taxon>Bacteria</taxon>
        <taxon>Pseudomonadati</taxon>
        <taxon>Pseudomonadota</taxon>
        <taxon>Alphaproteobacteria</taxon>
        <taxon>Rickettsiales</taxon>
        <taxon>Anaplasmataceae</taxon>
        <taxon>Anaplasma</taxon>
        <taxon>phagocytophilum group</taxon>
    </lineage>
</organism>
<feature type="region of interest" description="Disordered" evidence="1">
    <location>
        <begin position="246"/>
        <end position="293"/>
    </location>
</feature>
<feature type="region of interest" description="Disordered" evidence="1">
    <location>
        <begin position="1"/>
        <end position="47"/>
    </location>
</feature>
<keyword evidence="2" id="KW-0812">Transmembrane</keyword>
<keyword evidence="2" id="KW-1133">Transmembrane helix</keyword>
<reference evidence="3 4" key="1">
    <citation type="submission" date="2015-02" db="EMBL/GenBank/DDBJ databases">
        <title>Genome Sequencing of Rickettsiales.</title>
        <authorList>
            <person name="Daugherty S.C."/>
            <person name="Su Q."/>
            <person name="Abolude K."/>
            <person name="Beier-Sexton M."/>
            <person name="Carlyon J.A."/>
            <person name="Carter R."/>
            <person name="Day N.P."/>
            <person name="Dumler S.J."/>
            <person name="Dyachenko V."/>
            <person name="Godinez A."/>
            <person name="Kurtti T.J."/>
            <person name="Lichay M."/>
            <person name="Mullins K.E."/>
            <person name="Ott S."/>
            <person name="Pappas-Brown V."/>
            <person name="Paris D.H."/>
            <person name="Patel P."/>
            <person name="Richards A.L."/>
            <person name="Sadzewicz L."/>
            <person name="Sears K."/>
            <person name="Seidman D."/>
            <person name="Sengamalay N."/>
            <person name="Stenos J."/>
            <person name="Tallon L.J."/>
            <person name="Vincent G."/>
            <person name="Fraser C.M."/>
            <person name="Munderloh U."/>
            <person name="Dunning-Hotopp J.C."/>
        </authorList>
    </citation>
    <scope>NUCLEOTIDE SEQUENCE [LARGE SCALE GENOMIC DNA]</scope>
    <source>
        <strain evidence="3 4">ApMUC09</strain>
    </source>
</reference>
<feature type="transmembrane region" description="Helical" evidence="2">
    <location>
        <begin position="119"/>
        <end position="139"/>
    </location>
</feature>
<evidence type="ECO:0000256" key="2">
    <source>
        <dbReference type="SAM" id="Phobius"/>
    </source>
</evidence>
<evidence type="ECO:0000256" key="1">
    <source>
        <dbReference type="SAM" id="MobiDB-lite"/>
    </source>
</evidence>
<comment type="caution">
    <text evidence="3">The sequence shown here is derived from an EMBL/GenBank/DDBJ whole genome shotgun (WGS) entry which is preliminary data.</text>
</comment>
<proteinExistence type="predicted"/>
<dbReference type="PATRIC" id="fig|1359152.3.peg.426"/>
<accession>A0A0F3N8P2</accession>
<evidence type="ECO:0000313" key="3">
    <source>
        <dbReference type="EMBL" id="KJV64081.1"/>
    </source>
</evidence>
<feature type="transmembrane region" description="Helical" evidence="2">
    <location>
        <begin position="85"/>
        <end position="107"/>
    </location>
</feature>
<protein>
    <submittedName>
        <fullName evidence="3">Uncharacterized protein</fullName>
    </submittedName>
</protein>